<dbReference type="EMBL" id="MT740307">
    <property type="protein sequence ID" value="QNR53828.1"/>
    <property type="molecule type" value="Genomic_DNA"/>
</dbReference>
<evidence type="ECO:0000313" key="2">
    <source>
        <dbReference type="EMBL" id="QNR53828.1"/>
    </source>
</evidence>
<sequence>MQEEFVVLDTAGIQQRSLMLFMDALGYKLDTHPSYRFVSEDNAANRFVRLQTAQRLHNSTMEDWTEVTPGWFTFSKIQLEDILVNGYQLQMLYAVKLVKKTKWLHTRKKGHKLSLMSPMVKPAAPQMTGLLGLS</sequence>
<dbReference type="Proteomes" id="UP000516415">
    <property type="component" value="Segment"/>
</dbReference>
<evidence type="ECO:0000313" key="3">
    <source>
        <dbReference type="Proteomes" id="UP000516415"/>
    </source>
</evidence>
<evidence type="ECO:0000259" key="1">
    <source>
        <dbReference type="Pfam" id="PF24116"/>
    </source>
</evidence>
<feature type="domain" description="DUF7390" evidence="1">
    <location>
        <begin position="7"/>
        <end position="122"/>
    </location>
</feature>
<dbReference type="Pfam" id="PF24116">
    <property type="entry name" value="DUF7390"/>
    <property type="match status" value="1"/>
</dbReference>
<keyword evidence="3" id="KW-1185">Reference proteome</keyword>
<reference evidence="2 3" key="1">
    <citation type="submission" date="2020-07" db="EMBL/GenBank/DDBJ databases">
        <authorList>
            <person name="Martino G."/>
            <person name="Holtappels D."/>
            <person name="Wagemans J."/>
            <person name="Lavigne R."/>
            <person name="Turina M."/>
            <person name="Ciuffo M."/>
        </authorList>
    </citation>
    <scope>NUCLEOTIDE SEQUENCE [LARGE SCALE GENOMIC DNA]</scope>
</reference>
<name>A0A7H0XFN8_9CAUD</name>
<accession>A0A7H0XFN8</accession>
<dbReference type="InterPro" id="IPR055814">
    <property type="entry name" value="DUF7390"/>
</dbReference>
<proteinExistence type="predicted"/>
<protein>
    <recommendedName>
        <fullName evidence="1">DUF7390 domain-containing protein</fullName>
    </recommendedName>
</protein>
<gene>
    <name evidence="2" type="ORF">phiK7A1_038c</name>
</gene>
<organism evidence="2 3">
    <name type="scientific">Pseudomonas phage phiK7A1</name>
    <dbReference type="NCBI Taxonomy" id="2759194"/>
    <lineage>
        <taxon>Viruses</taxon>
        <taxon>Duplodnaviria</taxon>
        <taxon>Heunggongvirae</taxon>
        <taxon>Uroviricota</taxon>
        <taxon>Caudoviricetes</taxon>
        <taxon>Vandenendeviridae</taxon>
        <taxon>Gorskivirinae</taxon>
        <taxon>Torinovirus</taxon>
        <taxon>Torinovirus K7A1</taxon>
    </lineage>
</organism>